<dbReference type="Gene3D" id="2.60.40.10">
    <property type="entry name" value="Immunoglobulins"/>
    <property type="match status" value="2"/>
</dbReference>
<keyword evidence="6" id="KW-1185">Reference proteome</keyword>
<dbReference type="Pfam" id="PF17963">
    <property type="entry name" value="Big_9"/>
    <property type="match status" value="1"/>
</dbReference>
<dbReference type="InterPro" id="IPR013783">
    <property type="entry name" value="Ig-like_fold"/>
</dbReference>
<accession>A0A272EPS5</accession>
<dbReference type="GO" id="GO:0043236">
    <property type="term" value="F:laminin binding"/>
    <property type="evidence" value="ECO:0007669"/>
    <property type="project" value="TreeGrafter"/>
</dbReference>
<name>A0A272EPS5_9RHOO</name>
<reference evidence="3 6" key="1">
    <citation type="submission" date="2016-08" db="EMBL/GenBank/DDBJ databases">
        <title>Candidatus Dactylopiibacterium carminicum genome sequence.</title>
        <authorList>
            <person name="Ramirez-Puebla S.T."/>
            <person name="Ormeno-Orrillo E."/>
            <person name="Vera-Ponce De Leon A."/>
            <person name="Luis L."/>
            <person name="Sanchez-Flores A."/>
            <person name="Monica R."/>
            <person name="Martinez-Romero E."/>
        </authorList>
    </citation>
    <scope>NUCLEOTIDE SEQUENCE [LARGE SCALE GENOMIC DNA]</scope>
    <source>
        <strain evidence="3">END1</strain>
    </source>
</reference>
<dbReference type="Proteomes" id="UP000623509">
    <property type="component" value="Unassembled WGS sequence"/>
</dbReference>
<evidence type="ECO:0000313" key="6">
    <source>
        <dbReference type="Proteomes" id="UP000623509"/>
    </source>
</evidence>
<dbReference type="InterPro" id="IPR015919">
    <property type="entry name" value="Cadherin-like_sf"/>
</dbReference>
<feature type="compositionally biased region" description="Polar residues" evidence="1">
    <location>
        <begin position="408"/>
        <end position="418"/>
    </location>
</feature>
<feature type="region of interest" description="Disordered" evidence="1">
    <location>
        <begin position="328"/>
        <end position="418"/>
    </location>
</feature>
<dbReference type="SMART" id="SM00736">
    <property type="entry name" value="CADG"/>
    <property type="match status" value="2"/>
</dbReference>
<dbReference type="EMBL" id="NMRN01000047">
    <property type="protein sequence ID" value="PAS92109.1"/>
    <property type="molecule type" value="Genomic_DNA"/>
</dbReference>
<dbReference type="PANTHER" id="PTHR21559:SF21">
    <property type="entry name" value="DYSTROGLYCAN 1"/>
    <property type="match status" value="1"/>
</dbReference>
<dbReference type="SUPFAM" id="SSF49313">
    <property type="entry name" value="Cadherin-like"/>
    <property type="match status" value="2"/>
</dbReference>
<dbReference type="OrthoDB" id="8622301at2"/>
<dbReference type="AlphaFoldDB" id="A0A272EPS5"/>
<evidence type="ECO:0000256" key="1">
    <source>
        <dbReference type="SAM" id="MobiDB-lite"/>
    </source>
</evidence>
<feature type="domain" description="Dystroglycan-type cadherin-like" evidence="2">
    <location>
        <begin position="24"/>
        <end position="124"/>
    </location>
</feature>
<dbReference type="GO" id="GO:0005509">
    <property type="term" value="F:calcium ion binding"/>
    <property type="evidence" value="ECO:0007669"/>
    <property type="project" value="InterPro"/>
</dbReference>
<dbReference type="PANTHER" id="PTHR21559">
    <property type="entry name" value="DYSTROGLYCAN-RELATED"/>
    <property type="match status" value="1"/>
</dbReference>
<reference evidence="4 5" key="2">
    <citation type="submission" date="2017-07" db="EMBL/GenBank/DDBJ databases">
        <title>Candidatus Dactylopiibacterium carminicum, a nitrogen-fixing symbiont of the cochineal insect Dactylopius coccus and Dactylopius opuntiae (Hemiptera: Coccoidea: Dactylopiidae).</title>
        <authorList>
            <person name="Vera A."/>
        </authorList>
    </citation>
    <scope>NUCLEOTIDE SEQUENCE [LARGE SCALE GENOMIC DNA]</scope>
    <source>
        <strain evidence="4 5">NFDCM</strain>
    </source>
</reference>
<evidence type="ECO:0000313" key="4">
    <source>
        <dbReference type="EMBL" id="PAS92109.1"/>
    </source>
</evidence>
<comment type="caution">
    <text evidence="4">The sequence shown here is derived from an EMBL/GenBank/DDBJ whole genome shotgun (WGS) entry which is preliminary data.</text>
</comment>
<sequence>MWLAHTQASQTFAIGVTNVNDAPEVGTLLANQTGRAGTALSWQLPGTAFVDVDAGDVLAYSATLADGSALPTWLAFDAATGTFSGTPASAGSYALRVTATDLAGASASQSFTLAVELGGGNQAPVTTPDTANLIEDRKLFTWGNVLANDRDPEGERLSVADAGIRRGEYGVLTLLSNGTYAYVLDDCSTKVQGLGAGETVTETFNYLASDGALTVTVQGTNDTPDLVRCLSDVQLAKGKVFSWKVPAGSFRDADRNDTLSYSATLSNGKALPSWLKFDAATQTFSGTAPANAKGSIDVRVTASDGHGECSTASDNFKVSFGNKTVVPTASKGNEGVGNGADAPPPGHGANIDDGAGISPGQPGRKHGGDRDNDPLGRFLDGFKRDDKSDPSQHSSLPALDRRWFEQWGEQQQASGQEG</sequence>
<organism evidence="4 5">
    <name type="scientific">Candidatus Dactylopiibacterium carminicum</name>
    <dbReference type="NCBI Taxonomy" id="857335"/>
    <lineage>
        <taxon>Bacteria</taxon>
        <taxon>Pseudomonadati</taxon>
        <taxon>Pseudomonadota</taxon>
        <taxon>Betaproteobacteria</taxon>
        <taxon>Rhodocyclales</taxon>
        <taxon>Rhodocyclaceae</taxon>
        <taxon>Candidatus Dactylopiibacterium</taxon>
    </lineage>
</organism>
<feature type="domain" description="Dystroglycan-type cadherin-like" evidence="2">
    <location>
        <begin position="225"/>
        <end position="327"/>
    </location>
</feature>
<dbReference type="InterPro" id="IPR006644">
    <property type="entry name" value="Cadg"/>
</dbReference>
<dbReference type="InterPro" id="IPR010221">
    <property type="entry name" value="VCBS_dom"/>
</dbReference>
<gene>
    <name evidence="3" type="ORF">BGI27_13560</name>
    <name evidence="4" type="ORF">CGU29_12925</name>
</gene>
<protein>
    <recommendedName>
        <fullName evidence="2">Dystroglycan-type cadherin-like domain-containing protein</fullName>
    </recommendedName>
</protein>
<dbReference type="EMBL" id="MDUX01000051">
    <property type="protein sequence ID" value="KAF7598366.1"/>
    <property type="molecule type" value="Genomic_DNA"/>
</dbReference>
<dbReference type="NCBIfam" id="TIGR01965">
    <property type="entry name" value="VCBS_repeat"/>
    <property type="match status" value="1"/>
</dbReference>
<dbReference type="GO" id="GO:0016011">
    <property type="term" value="C:dystroglycan complex"/>
    <property type="evidence" value="ECO:0007669"/>
    <property type="project" value="TreeGrafter"/>
</dbReference>
<dbReference type="Pfam" id="PF05345">
    <property type="entry name" value="He_PIG"/>
    <property type="match status" value="2"/>
</dbReference>
<evidence type="ECO:0000259" key="2">
    <source>
        <dbReference type="SMART" id="SM00736"/>
    </source>
</evidence>
<evidence type="ECO:0000313" key="3">
    <source>
        <dbReference type="EMBL" id="KAF7598366.1"/>
    </source>
</evidence>
<proteinExistence type="predicted"/>
<evidence type="ECO:0000313" key="5">
    <source>
        <dbReference type="Proteomes" id="UP000216107"/>
    </source>
</evidence>
<feature type="compositionally biased region" description="Basic and acidic residues" evidence="1">
    <location>
        <begin position="366"/>
        <end position="390"/>
    </location>
</feature>
<dbReference type="Proteomes" id="UP000216107">
    <property type="component" value="Unassembled WGS sequence"/>
</dbReference>